<evidence type="ECO:0000256" key="3">
    <source>
        <dbReference type="ARBA" id="ARBA00007931"/>
    </source>
</evidence>
<evidence type="ECO:0000256" key="9">
    <source>
        <dbReference type="ARBA" id="ARBA00023049"/>
    </source>
</evidence>
<dbReference type="RefSeq" id="WP_090071551.1">
    <property type="nucleotide sequence ID" value="NZ_FOVR01000004.1"/>
</dbReference>
<dbReference type="Pfam" id="PF02163">
    <property type="entry name" value="Peptidase_M50"/>
    <property type="match status" value="1"/>
</dbReference>
<evidence type="ECO:0000256" key="10">
    <source>
        <dbReference type="ARBA" id="ARBA00023136"/>
    </source>
</evidence>
<feature type="transmembrane region" description="Helical" evidence="11">
    <location>
        <begin position="114"/>
        <end position="143"/>
    </location>
</feature>
<keyword evidence="5 11" id="KW-0812">Transmembrane</keyword>
<dbReference type="OrthoDB" id="9782003at2"/>
<keyword evidence="7 11" id="KW-0862">Zinc</keyword>
<dbReference type="SMART" id="SM00228">
    <property type="entry name" value="PDZ"/>
    <property type="match status" value="1"/>
</dbReference>
<evidence type="ECO:0000256" key="2">
    <source>
        <dbReference type="ARBA" id="ARBA00004141"/>
    </source>
</evidence>
<evidence type="ECO:0000256" key="8">
    <source>
        <dbReference type="ARBA" id="ARBA00022989"/>
    </source>
</evidence>
<dbReference type="STRING" id="655353.SAMN04488056_104104"/>
<dbReference type="SUPFAM" id="SSF50156">
    <property type="entry name" value="PDZ domain-like"/>
    <property type="match status" value="1"/>
</dbReference>
<dbReference type="InterPro" id="IPR004387">
    <property type="entry name" value="Pept_M50_Zn"/>
</dbReference>
<reference evidence="13 14" key="1">
    <citation type="submission" date="2016-10" db="EMBL/GenBank/DDBJ databases">
        <authorList>
            <person name="de Groot N.N."/>
        </authorList>
    </citation>
    <scope>NUCLEOTIDE SEQUENCE [LARGE SCALE GENOMIC DNA]</scope>
    <source>
        <strain evidence="13 14">CGMCC 1.9157</strain>
    </source>
</reference>
<dbReference type="InterPro" id="IPR001478">
    <property type="entry name" value="PDZ"/>
</dbReference>
<dbReference type="InterPro" id="IPR041489">
    <property type="entry name" value="PDZ_6"/>
</dbReference>
<dbReference type="InterPro" id="IPR008915">
    <property type="entry name" value="Peptidase_M50"/>
</dbReference>
<evidence type="ECO:0000313" key="13">
    <source>
        <dbReference type="EMBL" id="SFO24625.1"/>
    </source>
</evidence>
<dbReference type="Pfam" id="PF17820">
    <property type="entry name" value="PDZ_6"/>
    <property type="match status" value="1"/>
</dbReference>
<keyword evidence="8 11" id="KW-1133">Transmembrane helix</keyword>
<dbReference type="CDD" id="cd06163">
    <property type="entry name" value="S2P-M50_PDZ_RseP-like"/>
    <property type="match status" value="1"/>
</dbReference>
<dbReference type="GO" id="GO:0004222">
    <property type="term" value="F:metalloendopeptidase activity"/>
    <property type="evidence" value="ECO:0007669"/>
    <property type="project" value="InterPro"/>
</dbReference>
<keyword evidence="14" id="KW-1185">Reference proteome</keyword>
<gene>
    <name evidence="13" type="ORF">SAMN04488056_104104</name>
</gene>
<dbReference type="InterPro" id="IPR036034">
    <property type="entry name" value="PDZ_sf"/>
</dbReference>
<dbReference type="Gene3D" id="2.30.42.10">
    <property type="match status" value="1"/>
</dbReference>
<organism evidence="13 14">
    <name type="scientific">Cohaesibacter marisflavi</name>
    <dbReference type="NCBI Taxonomy" id="655353"/>
    <lineage>
        <taxon>Bacteria</taxon>
        <taxon>Pseudomonadati</taxon>
        <taxon>Pseudomonadota</taxon>
        <taxon>Alphaproteobacteria</taxon>
        <taxon>Hyphomicrobiales</taxon>
        <taxon>Cohaesibacteraceae</taxon>
    </lineage>
</organism>
<evidence type="ECO:0000259" key="12">
    <source>
        <dbReference type="SMART" id="SM00228"/>
    </source>
</evidence>
<keyword evidence="9 11" id="KW-0482">Metalloprotease</keyword>
<feature type="domain" description="PDZ" evidence="12">
    <location>
        <begin position="127"/>
        <end position="206"/>
    </location>
</feature>
<dbReference type="EMBL" id="FOVR01000004">
    <property type="protein sequence ID" value="SFO24625.1"/>
    <property type="molecule type" value="Genomic_DNA"/>
</dbReference>
<feature type="transmembrane region" description="Helical" evidence="11">
    <location>
        <begin position="299"/>
        <end position="318"/>
    </location>
</feature>
<evidence type="ECO:0000256" key="5">
    <source>
        <dbReference type="ARBA" id="ARBA00022692"/>
    </source>
</evidence>
<evidence type="ECO:0000256" key="4">
    <source>
        <dbReference type="ARBA" id="ARBA00022670"/>
    </source>
</evidence>
<keyword evidence="4 13" id="KW-0645">Protease</keyword>
<evidence type="ECO:0000313" key="14">
    <source>
        <dbReference type="Proteomes" id="UP000199236"/>
    </source>
</evidence>
<dbReference type="GO" id="GO:0046872">
    <property type="term" value="F:metal ion binding"/>
    <property type="evidence" value="ECO:0007669"/>
    <property type="project" value="UniProtKB-KW"/>
</dbReference>
<comment type="similarity">
    <text evidence="3 11">Belongs to the peptidase M50B family.</text>
</comment>
<comment type="cofactor">
    <cofactor evidence="1 11">
        <name>Zn(2+)</name>
        <dbReference type="ChEBI" id="CHEBI:29105"/>
    </cofactor>
</comment>
<evidence type="ECO:0000256" key="6">
    <source>
        <dbReference type="ARBA" id="ARBA00022801"/>
    </source>
</evidence>
<dbReference type="PANTHER" id="PTHR42837">
    <property type="entry name" value="REGULATOR OF SIGMA-E PROTEASE RSEP"/>
    <property type="match status" value="1"/>
</dbReference>
<keyword evidence="10 11" id="KW-0472">Membrane</keyword>
<name>A0A1I5FLK0_9HYPH</name>
<dbReference type="NCBIfam" id="TIGR00054">
    <property type="entry name" value="RIP metalloprotease RseP"/>
    <property type="match status" value="1"/>
</dbReference>
<evidence type="ECO:0000256" key="7">
    <source>
        <dbReference type="ARBA" id="ARBA00022833"/>
    </source>
</evidence>
<evidence type="ECO:0000256" key="1">
    <source>
        <dbReference type="ARBA" id="ARBA00001947"/>
    </source>
</evidence>
<feature type="transmembrane region" description="Helical" evidence="11">
    <location>
        <begin position="7"/>
        <end position="31"/>
    </location>
</feature>
<dbReference type="AlphaFoldDB" id="A0A1I5FLK0"/>
<accession>A0A1I5FLK0</accession>
<keyword evidence="11" id="KW-0479">Metal-binding</keyword>
<feature type="transmembrane region" description="Helical" evidence="11">
    <location>
        <begin position="354"/>
        <end position="372"/>
    </location>
</feature>
<dbReference type="CDD" id="cd23081">
    <property type="entry name" value="cpPDZ_EcRseP-like"/>
    <property type="match status" value="1"/>
</dbReference>
<dbReference type="GO" id="GO:0006508">
    <property type="term" value="P:proteolysis"/>
    <property type="evidence" value="ECO:0007669"/>
    <property type="project" value="UniProtKB-KW"/>
</dbReference>
<dbReference type="GO" id="GO:0016020">
    <property type="term" value="C:membrane"/>
    <property type="evidence" value="ECO:0007669"/>
    <property type="project" value="UniProtKB-SubCell"/>
</dbReference>
<dbReference type="EC" id="3.4.24.-" evidence="11"/>
<keyword evidence="6 11" id="KW-0378">Hydrolase</keyword>
<protein>
    <recommendedName>
        <fullName evidence="11">Zinc metalloprotease</fullName>
        <ecNumber evidence="11">3.4.24.-</ecNumber>
    </recommendedName>
</protein>
<dbReference type="PANTHER" id="PTHR42837:SF2">
    <property type="entry name" value="MEMBRANE METALLOPROTEASE ARASP2, CHLOROPLASTIC-RELATED"/>
    <property type="match status" value="1"/>
</dbReference>
<evidence type="ECO:0000256" key="11">
    <source>
        <dbReference type="RuleBase" id="RU362031"/>
    </source>
</evidence>
<sequence>MEILQSIFSAGTGLLGYVIPALFVLMIVVFFHELGHFMVARWCGVTISEFSIGFGKELFGFYDKHGTRWKISAIPLGGFVKFLGDENAASVPDQEAMESQGEDDREGSLHSKSLWARAAIVAAGPFANFLLSIVIFGMLLFFYGKAITPARVDSVVPQSAAAEAGFEVGDIMLSIDGHEIKSFSDVQGIVALSSGDALNILVDRNGEEISLMTTPRRTEITDQFGNKQKIGVLGIRHEARPEDVIRKSYGPLQAAWGGVTETYSIIDRTLGYVGRIFVGKEDADQLGGPIRVAQVSGQVATLGIVALFNLAAILSVSIGLLNLFPIPMLDGGHLVFYALEGIRGKPLSPKSQELGFRIGLALVFSLMIFATFNDITHIFLSN</sequence>
<proteinExistence type="inferred from homology"/>
<comment type="subcellular location">
    <subcellularLocation>
        <location evidence="2">Membrane</location>
        <topology evidence="2">Multi-pass membrane protein</topology>
    </subcellularLocation>
</comment>
<dbReference type="Proteomes" id="UP000199236">
    <property type="component" value="Unassembled WGS sequence"/>
</dbReference>